<dbReference type="EMBL" id="CAVNYO010000026">
    <property type="protein sequence ID" value="CAK5262783.1"/>
    <property type="molecule type" value="Genomic_DNA"/>
</dbReference>
<name>A0AAD2GRV1_9AGAR</name>
<reference evidence="1" key="1">
    <citation type="submission" date="2023-11" db="EMBL/GenBank/DDBJ databases">
        <authorList>
            <person name="De Vega J J."/>
            <person name="De Vega J J."/>
        </authorList>
    </citation>
    <scope>NUCLEOTIDE SEQUENCE</scope>
</reference>
<organism evidence="1 2">
    <name type="scientific">Mycena citricolor</name>
    <dbReference type="NCBI Taxonomy" id="2018698"/>
    <lineage>
        <taxon>Eukaryota</taxon>
        <taxon>Fungi</taxon>
        <taxon>Dikarya</taxon>
        <taxon>Basidiomycota</taxon>
        <taxon>Agaricomycotina</taxon>
        <taxon>Agaricomycetes</taxon>
        <taxon>Agaricomycetidae</taxon>
        <taxon>Agaricales</taxon>
        <taxon>Marasmiineae</taxon>
        <taxon>Mycenaceae</taxon>
        <taxon>Mycena</taxon>
    </lineage>
</organism>
<proteinExistence type="predicted"/>
<dbReference type="AlphaFoldDB" id="A0AAD2GRV1"/>
<evidence type="ECO:0000313" key="2">
    <source>
        <dbReference type="Proteomes" id="UP001295794"/>
    </source>
</evidence>
<comment type="caution">
    <text evidence="1">The sequence shown here is derived from an EMBL/GenBank/DDBJ whole genome shotgun (WGS) entry which is preliminary data.</text>
</comment>
<dbReference type="Proteomes" id="UP001295794">
    <property type="component" value="Unassembled WGS sequence"/>
</dbReference>
<gene>
    <name evidence="1" type="ORF">MYCIT1_LOCUS1789</name>
</gene>
<sequence length="63" mass="6859">MLVLMLSRLNISNLNSLSPIKGAFLRISKLSGPTLELASSSTTSGSTPSRNSRSWLTYCKSRQ</sequence>
<accession>A0AAD2GRV1</accession>
<evidence type="ECO:0000313" key="1">
    <source>
        <dbReference type="EMBL" id="CAK5262783.1"/>
    </source>
</evidence>
<keyword evidence="2" id="KW-1185">Reference proteome</keyword>
<protein>
    <submittedName>
        <fullName evidence="1">Uncharacterized protein</fullName>
    </submittedName>
</protein>